<evidence type="ECO:0000313" key="3">
    <source>
        <dbReference type="EMBL" id="RFT15652.1"/>
    </source>
</evidence>
<organism evidence="3 4">
    <name type="scientific">Candidatus Saccharicenans subterraneus</name>
    <dbReference type="NCBI Taxonomy" id="2508984"/>
    <lineage>
        <taxon>Bacteria</taxon>
        <taxon>Candidatus Aminicenantota</taxon>
        <taxon>Candidatus Aminicenantia</taxon>
        <taxon>Candidatus Aminicenantales</taxon>
        <taxon>Candidatus Saccharicenantaceae</taxon>
        <taxon>Candidatus Saccharicenans</taxon>
    </lineage>
</organism>
<evidence type="ECO:0000256" key="1">
    <source>
        <dbReference type="ARBA" id="ARBA00022729"/>
    </source>
</evidence>
<reference evidence="3 4" key="1">
    <citation type="submission" date="2018-08" db="EMBL/GenBank/DDBJ databases">
        <title>Genome analysis of the thermophilic bacterium of the candidate phylum Aminicenantes from deep subsurface aquifer revealed its physiology and ecological role.</title>
        <authorList>
            <person name="Kadnikov V.V."/>
            <person name="Mardanov A.V."/>
            <person name="Beletsky A.V."/>
            <person name="Karnachuk O.V."/>
            <person name="Ravin N.V."/>
        </authorList>
    </citation>
    <scope>NUCLEOTIDE SEQUENCE [LARGE SCALE GENOMIC DNA]</scope>
    <source>
        <strain evidence="3">BY38</strain>
    </source>
</reference>
<gene>
    <name evidence="3" type="ORF">OP8BY_0027</name>
</gene>
<dbReference type="AlphaFoldDB" id="A0A3E2BLX0"/>
<sequence length="432" mass="48507">MLSTTNVLIRRAFTSLAVLLLVLASWKATPEIFAGQKLKPIREPKVGLPASALKPWVVGVWMHPGMFGPEKEAAVEKMRQTLDEYLKSGINSLFMLVKNTTGHVYYESEIGVKDPAYDWDFFGTFLEEARKRGMEVHPWFCVFPEAALLGQVREHPEWLIVGPGREMVRNVNPALPEVRAYEISLMTELARKYGVDWVHLDYIRFPCEPTEPYFSHDARTRKLFQEETGIDFNALKARDSGNPYWNVWLEWNRDQVTRFVRELRAELGKTGRQVKISAAVFPDPDNARVLIGQDWLEWGRQGLVDMLCPMLYTNDLPLFEKLTKRALAARKKEVQAGQVDAGLVKAATGSQVQESGTKTKENIAAAQVRATGGVLVCPGLGIVTSHNQATPEIMLEEIRIAREAGADGVVFFSGGSLKEDFLRALAMSAEKK</sequence>
<dbReference type="PANTHER" id="PTHR43405:SF1">
    <property type="entry name" value="GLYCOSYL HYDROLASE DIGH"/>
    <property type="match status" value="1"/>
</dbReference>
<dbReference type="Gene3D" id="3.20.20.80">
    <property type="entry name" value="Glycosidases"/>
    <property type="match status" value="1"/>
</dbReference>
<dbReference type="EMBL" id="QUAH01000007">
    <property type="protein sequence ID" value="RFT15652.1"/>
    <property type="molecule type" value="Genomic_DNA"/>
</dbReference>
<protein>
    <recommendedName>
        <fullName evidence="2">Glycosyl hydrolase-like 10 domain-containing protein</fullName>
    </recommendedName>
</protein>
<feature type="domain" description="Glycosyl hydrolase-like 10" evidence="2">
    <location>
        <begin position="80"/>
        <end position="339"/>
    </location>
</feature>
<dbReference type="SUPFAM" id="SSF51445">
    <property type="entry name" value="(Trans)glycosidases"/>
    <property type="match status" value="1"/>
</dbReference>
<dbReference type="InterPro" id="IPR052177">
    <property type="entry name" value="Divisome_Glycosyl_Hydrolase"/>
</dbReference>
<evidence type="ECO:0000259" key="2">
    <source>
        <dbReference type="Pfam" id="PF02638"/>
    </source>
</evidence>
<dbReference type="Proteomes" id="UP000257323">
    <property type="component" value="Unassembled WGS sequence"/>
</dbReference>
<accession>A0A3E2BLX0</accession>
<comment type="caution">
    <text evidence="3">The sequence shown here is derived from an EMBL/GenBank/DDBJ whole genome shotgun (WGS) entry which is preliminary data.</text>
</comment>
<dbReference type="Pfam" id="PF02638">
    <property type="entry name" value="GHL10"/>
    <property type="match status" value="1"/>
</dbReference>
<dbReference type="InterPro" id="IPR017853">
    <property type="entry name" value="GH"/>
</dbReference>
<name>A0A3E2BLX0_9BACT</name>
<proteinExistence type="predicted"/>
<evidence type="ECO:0000313" key="4">
    <source>
        <dbReference type="Proteomes" id="UP000257323"/>
    </source>
</evidence>
<keyword evidence="1" id="KW-0732">Signal</keyword>
<dbReference type="PANTHER" id="PTHR43405">
    <property type="entry name" value="GLYCOSYL HYDROLASE DIGH"/>
    <property type="match status" value="1"/>
</dbReference>
<dbReference type="InterPro" id="IPR003790">
    <property type="entry name" value="GHL10"/>
</dbReference>